<feature type="compositionally biased region" description="Pro residues" evidence="2">
    <location>
        <begin position="1022"/>
        <end position="1066"/>
    </location>
</feature>
<evidence type="ECO:0000313" key="5">
    <source>
        <dbReference type="Proteomes" id="UP001054889"/>
    </source>
</evidence>
<feature type="compositionally biased region" description="Low complexity" evidence="2">
    <location>
        <begin position="47"/>
        <end position="56"/>
    </location>
</feature>
<dbReference type="InterPro" id="IPR052586">
    <property type="entry name" value="ASCC2"/>
</dbReference>
<evidence type="ECO:0000256" key="2">
    <source>
        <dbReference type="SAM" id="MobiDB-lite"/>
    </source>
</evidence>
<feature type="region of interest" description="Disordered" evidence="2">
    <location>
        <begin position="1000"/>
        <end position="1084"/>
    </location>
</feature>
<dbReference type="InterPro" id="IPR000504">
    <property type="entry name" value="RRM_dom"/>
</dbReference>
<dbReference type="Proteomes" id="UP001054889">
    <property type="component" value="Unassembled WGS sequence"/>
</dbReference>
<dbReference type="GO" id="GO:0003723">
    <property type="term" value="F:RNA binding"/>
    <property type="evidence" value="ECO:0007669"/>
    <property type="project" value="UniProtKB-UniRule"/>
</dbReference>
<dbReference type="Pfam" id="PF00076">
    <property type="entry name" value="RRM_1"/>
    <property type="match status" value="2"/>
</dbReference>
<dbReference type="PANTHER" id="PTHR21494">
    <property type="entry name" value="ACTIVATING SIGNAL COINTEGRATOR 1 COMPLEX SUBUNIT 2 ASC-1 COMPLEX SUBUNIT P100"/>
    <property type="match status" value="1"/>
</dbReference>
<dbReference type="InterPro" id="IPR012921">
    <property type="entry name" value="SPOC_C"/>
</dbReference>
<keyword evidence="5" id="KW-1185">Reference proteome</keyword>
<sequence>MTSAAEPPPKKRKLVDAQFPSPSSTPVSAPPPEQPPSATSPPPAVPPETLAAAAPSSSPPAPETTPLSAEEVIRKRRNREELCRVYECHRRIRSYIDSKDAALLPQLEQDYLLLISASRGPNELPSAKSFGLVPLHQDRIAVDSSKQSFITMFKTILIYFIYIHTGSASAQRFLSLLIPRFSSYCPTALEAAAKVSINMYKLNIAIVTRGEDVKDFAYQTTRDCILGLTDICSAASSEAPKSSVLKGICSAVYRTVLAFFISTFDGDNIYHIGSRKFPMLQDPVKLLESSKESKDTNVPTLDYLFELRALCLLCTFLLFPENVLEACFVLLSSGETNDVKGGLYLLNQLTSCLNIDVANDSLGDKTDGQCLGMEKNTSGTENIVDSKPSFDDSVLLRNSMVESNECYMTMAICRHSSLRRWILLRYKKLCDSCEPAVVSEVSSCLKVLGSLSEPAEDKVHMDTESSVLERLDKNTSENMQSDELIFSSEQRVLSKNGSTDTCVEKSSQVKDVDMVHTDDKMSEKQTHAKNDGSKGVSVVSDAVHKSMRSDLLTAKSAYDSAGGSSTITSPGQHFGKAKHLCPEPFDIYGASTSRDVISVSKELWVGSLGNRAAEALVKSKFEEFGLLGNLLLFPSKGFALVEYRNILHAVRACGSMQGSTIWGGFLQIRYLDRLIGSRGFIGGVAIGESRHIYVAKIKNQKDKDEVFDQLKAAGLKRPCGITDIPSENALLLEFETAVDAATAKVYIRRQAHADVSSKDNVPGHQLLVQNIDNSVPDMELINAFTRYGEIIRWQFNRPNGNCLIIYRSHDAAAYATSQLHGTRFGMKSITVESRTCTAGFLHDKAVSSVAPMLGQSAPDNSIHHDVRQAHLPTLQLFYGWNIGSICILLFLDIIQVMQYQGIDLYMASPPPSNTKQVWQHKEMESNRTPQGIHPCPPVSTHRGSVMPPPPIQTSFVRPVYPGPGSPWENTTPNPPFSHVSPRMMPGSNFRVNPSGPFPFRPSSVAPLAQHPGSSAPHSETMPLPPPVTNSTPPPFTPLDRPPPPPPLPVSQPPSVPPPPSSPPPPQSTADSSDSKKSCSHPRWQGSLSKSGLHYCKIYASRVELDSCRYENAVSEPTEWPLKLDVTKRTDFQHVKTTFSNSPPSKREVCQLLPCSNGDQKGLRDFISYLKQRECAGVIKIPPVKPMWSRLLFILPPTAEACGMLALPPHPADCLIALILPKETNAALHDNFGVL</sequence>
<comment type="caution">
    <text evidence="4">The sequence shown here is derived from an EMBL/GenBank/DDBJ whole genome shotgun (WGS) entry which is preliminary data.</text>
</comment>
<dbReference type="SUPFAM" id="SSF54928">
    <property type="entry name" value="RNA-binding domain, RBD"/>
    <property type="match status" value="1"/>
</dbReference>
<dbReference type="SMART" id="SM00360">
    <property type="entry name" value="RRM"/>
    <property type="match status" value="2"/>
</dbReference>
<keyword evidence="1" id="KW-0694">RNA-binding</keyword>
<feature type="region of interest" description="Disordered" evidence="2">
    <location>
        <begin position="1"/>
        <end position="69"/>
    </location>
</feature>
<name>A0AAV5E2K9_ELECO</name>
<evidence type="ECO:0000256" key="1">
    <source>
        <dbReference type="PROSITE-ProRule" id="PRU00176"/>
    </source>
</evidence>
<dbReference type="GO" id="GO:0043130">
    <property type="term" value="F:ubiquitin binding"/>
    <property type="evidence" value="ECO:0007669"/>
    <property type="project" value="TreeGrafter"/>
</dbReference>
<feature type="region of interest" description="Disordered" evidence="2">
    <location>
        <begin position="924"/>
        <end position="981"/>
    </location>
</feature>
<accession>A0AAV5E2K9</accession>
<dbReference type="Gene3D" id="3.30.70.330">
    <property type="match status" value="2"/>
</dbReference>
<dbReference type="Pfam" id="PF07744">
    <property type="entry name" value="SPOC"/>
    <property type="match status" value="1"/>
</dbReference>
<dbReference type="InterPro" id="IPR035979">
    <property type="entry name" value="RBD_domain_sf"/>
</dbReference>
<protein>
    <recommendedName>
        <fullName evidence="3">RRM domain-containing protein</fullName>
    </recommendedName>
</protein>
<gene>
    <name evidence="4" type="primary">gb04642</name>
    <name evidence="4" type="ORF">PR202_gb04642</name>
</gene>
<evidence type="ECO:0000313" key="4">
    <source>
        <dbReference type="EMBL" id="GJN17564.1"/>
    </source>
</evidence>
<dbReference type="PROSITE" id="PS50102">
    <property type="entry name" value="RRM"/>
    <property type="match status" value="2"/>
</dbReference>
<dbReference type="InterPro" id="IPR012677">
    <property type="entry name" value="Nucleotide-bd_a/b_plait_sf"/>
</dbReference>
<reference evidence="4" key="2">
    <citation type="submission" date="2021-12" db="EMBL/GenBank/DDBJ databases">
        <title>Resequencing data analysis of finger millet.</title>
        <authorList>
            <person name="Hatakeyama M."/>
            <person name="Aluri S."/>
            <person name="Balachadran M.T."/>
            <person name="Sivarajan S.R."/>
            <person name="Poveda L."/>
            <person name="Shimizu-Inatsugi R."/>
            <person name="Schlapbach R."/>
            <person name="Sreeman S.M."/>
            <person name="Shimizu K.K."/>
        </authorList>
    </citation>
    <scope>NUCLEOTIDE SEQUENCE</scope>
</reference>
<dbReference type="AlphaFoldDB" id="A0AAV5E2K9"/>
<feature type="compositionally biased region" description="Pro residues" evidence="2">
    <location>
        <begin position="28"/>
        <end position="46"/>
    </location>
</feature>
<feature type="region of interest" description="Disordered" evidence="2">
    <location>
        <begin position="518"/>
        <end position="537"/>
    </location>
</feature>
<dbReference type="PANTHER" id="PTHR21494:SF2">
    <property type="entry name" value="NUCLEIC ACID BINDING PROTEIN"/>
    <property type="match status" value="1"/>
</dbReference>
<dbReference type="CDD" id="cd00590">
    <property type="entry name" value="RRM_SF"/>
    <property type="match status" value="2"/>
</dbReference>
<dbReference type="CDD" id="cd21546">
    <property type="entry name" value="SPOC_FPA-like"/>
    <property type="match status" value="1"/>
</dbReference>
<feature type="domain" description="RRM" evidence="3">
    <location>
        <begin position="764"/>
        <end position="832"/>
    </location>
</feature>
<dbReference type="EMBL" id="BQKI01000073">
    <property type="protein sequence ID" value="GJN17564.1"/>
    <property type="molecule type" value="Genomic_DNA"/>
</dbReference>
<evidence type="ECO:0000259" key="3">
    <source>
        <dbReference type="PROSITE" id="PS50102"/>
    </source>
</evidence>
<proteinExistence type="predicted"/>
<organism evidence="4 5">
    <name type="scientific">Eleusine coracana subsp. coracana</name>
    <dbReference type="NCBI Taxonomy" id="191504"/>
    <lineage>
        <taxon>Eukaryota</taxon>
        <taxon>Viridiplantae</taxon>
        <taxon>Streptophyta</taxon>
        <taxon>Embryophyta</taxon>
        <taxon>Tracheophyta</taxon>
        <taxon>Spermatophyta</taxon>
        <taxon>Magnoliopsida</taxon>
        <taxon>Liliopsida</taxon>
        <taxon>Poales</taxon>
        <taxon>Poaceae</taxon>
        <taxon>PACMAD clade</taxon>
        <taxon>Chloridoideae</taxon>
        <taxon>Cynodonteae</taxon>
        <taxon>Eleusininae</taxon>
        <taxon>Eleusine</taxon>
    </lineage>
</organism>
<reference evidence="4" key="1">
    <citation type="journal article" date="2018" name="DNA Res.">
        <title>Multiple hybrid de novo genome assembly of finger millet, an orphan allotetraploid crop.</title>
        <authorList>
            <person name="Hatakeyama M."/>
            <person name="Aluri S."/>
            <person name="Balachadran M.T."/>
            <person name="Sivarajan S.R."/>
            <person name="Patrignani A."/>
            <person name="Gruter S."/>
            <person name="Poveda L."/>
            <person name="Shimizu-Inatsugi R."/>
            <person name="Baeten J."/>
            <person name="Francoijs K.J."/>
            <person name="Nataraja K.N."/>
            <person name="Reddy Y.A.N."/>
            <person name="Phadnis S."/>
            <person name="Ravikumar R.L."/>
            <person name="Schlapbach R."/>
            <person name="Sreeman S.M."/>
            <person name="Shimizu K.K."/>
        </authorList>
    </citation>
    <scope>NUCLEOTIDE SEQUENCE</scope>
</reference>
<feature type="domain" description="RRM" evidence="3">
    <location>
        <begin position="601"/>
        <end position="673"/>
    </location>
</feature>
<feature type="compositionally biased region" description="Basic and acidic residues" evidence="2">
    <location>
        <begin position="518"/>
        <end position="532"/>
    </location>
</feature>